<dbReference type="InterPro" id="IPR005467">
    <property type="entry name" value="His_kinase_dom"/>
</dbReference>
<dbReference type="Pfam" id="PF00672">
    <property type="entry name" value="HAMP"/>
    <property type="match status" value="1"/>
</dbReference>
<dbReference type="InterPro" id="IPR003660">
    <property type="entry name" value="HAMP_dom"/>
</dbReference>
<keyword evidence="6 11" id="KW-0812">Transmembrane</keyword>
<dbReference type="SUPFAM" id="SSF55874">
    <property type="entry name" value="ATPase domain of HSP90 chaperone/DNA topoisomerase II/histidine kinase"/>
    <property type="match status" value="1"/>
</dbReference>
<feature type="domain" description="HAMP" evidence="13">
    <location>
        <begin position="191"/>
        <end position="244"/>
    </location>
</feature>
<dbReference type="CDD" id="cd00082">
    <property type="entry name" value="HisKA"/>
    <property type="match status" value="1"/>
</dbReference>
<dbReference type="RefSeq" id="WP_194446782.1">
    <property type="nucleotide sequence ID" value="NZ_CP063849.1"/>
</dbReference>
<dbReference type="InterPro" id="IPR036890">
    <property type="entry name" value="HATPase_C_sf"/>
</dbReference>
<dbReference type="GO" id="GO:0005886">
    <property type="term" value="C:plasma membrane"/>
    <property type="evidence" value="ECO:0007669"/>
    <property type="project" value="TreeGrafter"/>
</dbReference>
<dbReference type="CDD" id="cd06225">
    <property type="entry name" value="HAMP"/>
    <property type="match status" value="1"/>
</dbReference>
<proteinExistence type="predicted"/>
<dbReference type="InterPro" id="IPR036097">
    <property type="entry name" value="HisK_dim/P_sf"/>
</dbReference>
<comment type="catalytic activity">
    <reaction evidence="1">
        <text>ATP + protein L-histidine = ADP + protein N-phospho-L-histidine.</text>
        <dbReference type="EC" id="2.7.13.3"/>
    </reaction>
</comment>
<dbReference type="Gene3D" id="3.30.565.10">
    <property type="entry name" value="Histidine kinase-like ATPase, C-terminal domain"/>
    <property type="match status" value="1"/>
</dbReference>
<keyword evidence="10 11" id="KW-0472">Membrane</keyword>
<gene>
    <name evidence="14" type="ORF">IRI77_19955</name>
</gene>
<dbReference type="Proteomes" id="UP000593892">
    <property type="component" value="Chromosome"/>
</dbReference>
<dbReference type="SUPFAM" id="SSF158472">
    <property type="entry name" value="HAMP domain-like"/>
    <property type="match status" value="1"/>
</dbReference>
<reference evidence="14 15" key="1">
    <citation type="submission" date="2020-10" db="EMBL/GenBank/DDBJ databases">
        <title>Complete genome sequence of Paludibaculum fermentans P105T, a facultatively anaerobic acidobacterium capable of dissimilatory Fe(III) reduction.</title>
        <authorList>
            <person name="Dedysh S.N."/>
            <person name="Beletsky A.V."/>
            <person name="Kulichevskaya I.S."/>
            <person name="Mardanov A.V."/>
            <person name="Ravin N.V."/>
        </authorList>
    </citation>
    <scope>NUCLEOTIDE SEQUENCE [LARGE SCALE GENOMIC DNA]</scope>
    <source>
        <strain evidence="14 15">P105</strain>
    </source>
</reference>
<evidence type="ECO:0000256" key="1">
    <source>
        <dbReference type="ARBA" id="ARBA00000085"/>
    </source>
</evidence>
<evidence type="ECO:0000256" key="3">
    <source>
        <dbReference type="ARBA" id="ARBA00012438"/>
    </source>
</evidence>
<comment type="subcellular location">
    <subcellularLocation>
        <location evidence="2">Membrane</location>
    </subcellularLocation>
</comment>
<dbReference type="KEGG" id="pfer:IRI77_19955"/>
<evidence type="ECO:0000256" key="6">
    <source>
        <dbReference type="ARBA" id="ARBA00022692"/>
    </source>
</evidence>
<evidence type="ECO:0000256" key="11">
    <source>
        <dbReference type="SAM" id="Phobius"/>
    </source>
</evidence>
<feature type="transmembrane region" description="Helical" evidence="11">
    <location>
        <begin position="12"/>
        <end position="33"/>
    </location>
</feature>
<organism evidence="14 15">
    <name type="scientific">Paludibaculum fermentans</name>
    <dbReference type="NCBI Taxonomy" id="1473598"/>
    <lineage>
        <taxon>Bacteria</taxon>
        <taxon>Pseudomonadati</taxon>
        <taxon>Acidobacteriota</taxon>
        <taxon>Terriglobia</taxon>
        <taxon>Bryobacterales</taxon>
        <taxon>Bryobacteraceae</taxon>
        <taxon>Paludibaculum</taxon>
    </lineage>
</organism>
<keyword evidence="15" id="KW-1185">Reference proteome</keyword>
<accession>A0A7S7NK70</accession>
<dbReference type="Pfam" id="PF00512">
    <property type="entry name" value="HisKA"/>
    <property type="match status" value="1"/>
</dbReference>
<keyword evidence="7" id="KW-0418">Kinase</keyword>
<dbReference type="InterPro" id="IPR050428">
    <property type="entry name" value="TCS_sensor_his_kinase"/>
</dbReference>
<dbReference type="InterPro" id="IPR003661">
    <property type="entry name" value="HisK_dim/P_dom"/>
</dbReference>
<evidence type="ECO:0000256" key="10">
    <source>
        <dbReference type="ARBA" id="ARBA00023136"/>
    </source>
</evidence>
<keyword evidence="4" id="KW-0597">Phosphoprotein</keyword>
<dbReference type="AlphaFoldDB" id="A0A7S7NK70"/>
<dbReference type="SUPFAM" id="SSF47384">
    <property type="entry name" value="Homodimeric domain of signal transducing histidine kinase"/>
    <property type="match status" value="1"/>
</dbReference>
<dbReference type="Gene3D" id="1.10.287.130">
    <property type="match status" value="1"/>
</dbReference>
<dbReference type="Gene3D" id="6.10.340.10">
    <property type="match status" value="1"/>
</dbReference>
<evidence type="ECO:0000313" key="14">
    <source>
        <dbReference type="EMBL" id="QOY85112.1"/>
    </source>
</evidence>
<dbReference type="FunFam" id="3.30.565.10:FF:000006">
    <property type="entry name" value="Sensor histidine kinase WalK"/>
    <property type="match status" value="1"/>
</dbReference>
<evidence type="ECO:0000313" key="15">
    <source>
        <dbReference type="Proteomes" id="UP000593892"/>
    </source>
</evidence>
<evidence type="ECO:0000256" key="4">
    <source>
        <dbReference type="ARBA" id="ARBA00022553"/>
    </source>
</evidence>
<dbReference type="SMART" id="SM00304">
    <property type="entry name" value="HAMP"/>
    <property type="match status" value="1"/>
</dbReference>
<feature type="domain" description="Histidine kinase" evidence="12">
    <location>
        <begin position="252"/>
        <end position="472"/>
    </location>
</feature>
<dbReference type="PANTHER" id="PTHR45436">
    <property type="entry name" value="SENSOR HISTIDINE KINASE YKOH"/>
    <property type="match status" value="1"/>
</dbReference>
<dbReference type="InterPro" id="IPR003594">
    <property type="entry name" value="HATPase_dom"/>
</dbReference>
<dbReference type="PROSITE" id="PS50885">
    <property type="entry name" value="HAMP"/>
    <property type="match status" value="1"/>
</dbReference>
<dbReference type="InterPro" id="IPR004358">
    <property type="entry name" value="Sig_transdc_His_kin-like_C"/>
</dbReference>
<sequence length="473" mass="52337">MIKSIRARLTLWYVAVFSLILAVSGFAVFSQLVESRYQRLDSRLELAGRVLAASLKHEIEEHEGKEPGEVSFRSVLVSIHQLTFPAQAVTIVQGDRIVGLKPDSEARTVATDAVQQSARLTLQSNPARWSGHGWRYSALRLSLPNHGAYLFVSGESELDTEREVTTLRQSFLLGVPIAVFLSALGGYWLARKSLAPVVLISQTVESITSRNLDRRVPILNPGDELGLLAQTFNRLLERLGHAFDQQRRFMADASHELRTPVSVAHTATEVTLEKPNRTEAEYREALQIIDGQLRRLKRVVEDMFLLARADSGAVPLRLSKFYLDELLADTATAARVLGEKLSVRVELDHMAESLCHADESLLRQMVMILLDNAVKYSLPGGRVTIRLKRREDLYDIFVEDTGPGIPAEAQPLIFDRFYRADTARSRSSGTSGGAGLGLSIARWIAGMHHGELRLDATSPAGTVFCATLPASFS</sequence>
<dbReference type="PROSITE" id="PS50109">
    <property type="entry name" value="HIS_KIN"/>
    <property type="match status" value="1"/>
</dbReference>
<keyword evidence="9" id="KW-0902">Two-component regulatory system</keyword>
<dbReference type="PRINTS" id="PR00344">
    <property type="entry name" value="BCTRLSENSOR"/>
</dbReference>
<dbReference type="FunFam" id="1.10.287.130:FF:000001">
    <property type="entry name" value="Two-component sensor histidine kinase"/>
    <property type="match status" value="1"/>
</dbReference>
<dbReference type="SMART" id="SM00387">
    <property type="entry name" value="HATPase_c"/>
    <property type="match status" value="1"/>
</dbReference>
<keyword evidence="8 11" id="KW-1133">Transmembrane helix</keyword>
<evidence type="ECO:0000256" key="8">
    <source>
        <dbReference type="ARBA" id="ARBA00022989"/>
    </source>
</evidence>
<evidence type="ECO:0000256" key="2">
    <source>
        <dbReference type="ARBA" id="ARBA00004370"/>
    </source>
</evidence>
<dbReference type="EMBL" id="CP063849">
    <property type="protein sequence ID" value="QOY85112.1"/>
    <property type="molecule type" value="Genomic_DNA"/>
</dbReference>
<evidence type="ECO:0000259" key="13">
    <source>
        <dbReference type="PROSITE" id="PS50885"/>
    </source>
</evidence>
<evidence type="ECO:0000256" key="9">
    <source>
        <dbReference type="ARBA" id="ARBA00023012"/>
    </source>
</evidence>
<dbReference type="SMART" id="SM00388">
    <property type="entry name" value="HisKA"/>
    <property type="match status" value="1"/>
</dbReference>
<evidence type="ECO:0000256" key="5">
    <source>
        <dbReference type="ARBA" id="ARBA00022679"/>
    </source>
</evidence>
<dbReference type="GO" id="GO:0000155">
    <property type="term" value="F:phosphorelay sensor kinase activity"/>
    <property type="evidence" value="ECO:0007669"/>
    <property type="project" value="InterPro"/>
</dbReference>
<evidence type="ECO:0000259" key="12">
    <source>
        <dbReference type="PROSITE" id="PS50109"/>
    </source>
</evidence>
<protein>
    <recommendedName>
        <fullName evidence="3">histidine kinase</fullName>
        <ecNumber evidence="3">2.7.13.3</ecNumber>
    </recommendedName>
</protein>
<keyword evidence="5" id="KW-0808">Transferase</keyword>
<evidence type="ECO:0000256" key="7">
    <source>
        <dbReference type="ARBA" id="ARBA00022777"/>
    </source>
</evidence>
<feature type="transmembrane region" description="Helical" evidence="11">
    <location>
        <begin position="171"/>
        <end position="190"/>
    </location>
</feature>
<dbReference type="PANTHER" id="PTHR45436:SF5">
    <property type="entry name" value="SENSOR HISTIDINE KINASE TRCS"/>
    <property type="match status" value="1"/>
</dbReference>
<name>A0A7S7NK70_PALFE</name>
<dbReference type="Pfam" id="PF02518">
    <property type="entry name" value="HATPase_c"/>
    <property type="match status" value="1"/>
</dbReference>
<dbReference type="CDD" id="cd00075">
    <property type="entry name" value="HATPase"/>
    <property type="match status" value="1"/>
</dbReference>
<dbReference type="EC" id="2.7.13.3" evidence="3"/>